<dbReference type="SUPFAM" id="SSF51445">
    <property type="entry name" value="(Trans)glycosidases"/>
    <property type="match status" value="1"/>
</dbReference>
<keyword evidence="4" id="KW-0146">Chitin degradation</keyword>
<dbReference type="GO" id="GO:0000272">
    <property type="term" value="P:polysaccharide catabolic process"/>
    <property type="evidence" value="ECO:0007669"/>
    <property type="project" value="UniProtKB-KW"/>
</dbReference>
<dbReference type="EMBL" id="NHYE01001247">
    <property type="protein sequence ID" value="PPQ97457.1"/>
    <property type="molecule type" value="Genomic_DNA"/>
</dbReference>
<dbReference type="SUPFAM" id="SSF54556">
    <property type="entry name" value="Chitinase insertion domain"/>
    <property type="match status" value="1"/>
</dbReference>
<dbReference type="InterPro" id="IPR001223">
    <property type="entry name" value="Glyco_hydro18_cat"/>
</dbReference>
<keyword evidence="3 9" id="KW-0378">Hydrolase</keyword>
<organism evidence="13 14">
    <name type="scientific">Gymnopilus dilepis</name>
    <dbReference type="NCBI Taxonomy" id="231916"/>
    <lineage>
        <taxon>Eukaryota</taxon>
        <taxon>Fungi</taxon>
        <taxon>Dikarya</taxon>
        <taxon>Basidiomycota</taxon>
        <taxon>Agaricomycotina</taxon>
        <taxon>Agaricomycetes</taxon>
        <taxon>Agaricomycetidae</taxon>
        <taxon>Agaricales</taxon>
        <taxon>Agaricineae</taxon>
        <taxon>Hymenogastraceae</taxon>
        <taxon>Gymnopilus</taxon>
    </lineage>
</organism>
<feature type="domain" description="GH18" evidence="12">
    <location>
        <begin position="111"/>
        <end position="477"/>
    </location>
</feature>
<dbReference type="InterPro" id="IPR001002">
    <property type="entry name" value="Chitin-bd_1"/>
</dbReference>
<evidence type="ECO:0000256" key="10">
    <source>
        <dbReference type="SAM" id="MobiDB-lite"/>
    </source>
</evidence>
<dbReference type="PANTHER" id="PTHR11177:SF333">
    <property type="entry name" value="CHITINASE"/>
    <property type="match status" value="1"/>
</dbReference>
<dbReference type="CDD" id="cd00035">
    <property type="entry name" value="ChtBD1"/>
    <property type="match status" value="1"/>
</dbReference>
<dbReference type="Gene3D" id="3.20.20.80">
    <property type="entry name" value="Glycosidases"/>
    <property type="match status" value="1"/>
</dbReference>
<proteinExistence type="predicted"/>
<evidence type="ECO:0000256" key="9">
    <source>
        <dbReference type="RuleBase" id="RU000489"/>
    </source>
</evidence>
<keyword evidence="7" id="KW-0624">Polysaccharide degradation</keyword>
<evidence type="ECO:0000256" key="2">
    <source>
        <dbReference type="ARBA" id="ARBA00022669"/>
    </source>
</evidence>
<evidence type="ECO:0000313" key="13">
    <source>
        <dbReference type="EMBL" id="PPQ97457.1"/>
    </source>
</evidence>
<feature type="domain" description="Chitin-binding type-1" evidence="11">
    <location>
        <begin position="53"/>
        <end position="96"/>
    </location>
</feature>
<dbReference type="InterPro" id="IPR018371">
    <property type="entry name" value="Chitin-binding_1_CS"/>
</dbReference>
<dbReference type="STRING" id="231916.A0A409Y363"/>
<keyword evidence="8" id="KW-1015">Disulfide bond</keyword>
<dbReference type="GO" id="GO:0008061">
    <property type="term" value="F:chitin binding"/>
    <property type="evidence" value="ECO:0007669"/>
    <property type="project" value="UniProtKB-UniRule"/>
</dbReference>
<dbReference type="SUPFAM" id="SSF57016">
    <property type="entry name" value="Plant lectins/antimicrobial peptides"/>
    <property type="match status" value="1"/>
</dbReference>
<evidence type="ECO:0000256" key="3">
    <source>
        <dbReference type="ARBA" id="ARBA00022801"/>
    </source>
</evidence>
<dbReference type="PROSITE" id="PS00026">
    <property type="entry name" value="CHIT_BIND_I_1"/>
    <property type="match status" value="1"/>
</dbReference>
<evidence type="ECO:0000256" key="8">
    <source>
        <dbReference type="PROSITE-ProRule" id="PRU00261"/>
    </source>
</evidence>
<dbReference type="PROSITE" id="PS51910">
    <property type="entry name" value="GH18_2"/>
    <property type="match status" value="1"/>
</dbReference>
<dbReference type="Proteomes" id="UP000284706">
    <property type="component" value="Unassembled WGS sequence"/>
</dbReference>
<evidence type="ECO:0000256" key="7">
    <source>
        <dbReference type="ARBA" id="ARBA00023326"/>
    </source>
</evidence>
<evidence type="ECO:0000256" key="5">
    <source>
        <dbReference type="ARBA" id="ARBA00023277"/>
    </source>
</evidence>
<dbReference type="InterPro" id="IPR001579">
    <property type="entry name" value="Glyco_hydro_18_chit_AS"/>
</dbReference>
<keyword evidence="14" id="KW-1185">Reference proteome</keyword>
<dbReference type="Pfam" id="PF00704">
    <property type="entry name" value="Glyco_hydro_18"/>
    <property type="match status" value="1"/>
</dbReference>
<evidence type="ECO:0000259" key="11">
    <source>
        <dbReference type="PROSITE" id="PS50941"/>
    </source>
</evidence>
<feature type="compositionally biased region" description="Polar residues" evidence="10">
    <location>
        <begin position="714"/>
        <end position="734"/>
    </location>
</feature>
<accession>A0A409Y363</accession>
<dbReference type="GO" id="GO:0006032">
    <property type="term" value="P:chitin catabolic process"/>
    <property type="evidence" value="ECO:0007669"/>
    <property type="project" value="UniProtKB-KW"/>
</dbReference>
<comment type="catalytic activity">
    <reaction evidence="1">
        <text>Random endo-hydrolysis of N-acetyl-beta-D-glucosaminide (1-&gt;4)-beta-linkages in chitin and chitodextrins.</text>
        <dbReference type="EC" id="3.2.1.14"/>
    </reaction>
</comment>
<evidence type="ECO:0000256" key="1">
    <source>
        <dbReference type="ARBA" id="ARBA00000822"/>
    </source>
</evidence>
<feature type="disulfide bond" evidence="8">
    <location>
        <begin position="67"/>
        <end position="79"/>
    </location>
</feature>
<name>A0A409Y363_9AGAR</name>
<reference evidence="13 14" key="1">
    <citation type="journal article" date="2018" name="Evol. Lett.">
        <title>Horizontal gene cluster transfer increased hallucinogenic mushroom diversity.</title>
        <authorList>
            <person name="Reynolds H.T."/>
            <person name="Vijayakumar V."/>
            <person name="Gluck-Thaler E."/>
            <person name="Korotkin H.B."/>
            <person name="Matheny P.B."/>
            <person name="Slot J.C."/>
        </authorList>
    </citation>
    <scope>NUCLEOTIDE SEQUENCE [LARGE SCALE GENOMIC DNA]</scope>
    <source>
        <strain evidence="13 14">SRW20</strain>
    </source>
</reference>
<protein>
    <submittedName>
        <fullName evidence="13">Uncharacterized protein</fullName>
    </submittedName>
</protein>
<evidence type="ECO:0000313" key="14">
    <source>
        <dbReference type="Proteomes" id="UP000284706"/>
    </source>
</evidence>
<feature type="disulfide bond" evidence="8">
    <location>
        <begin position="72"/>
        <end position="86"/>
    </location>
</feature>
<dbReference type="Gene3D" id="3.30.60.10">
    <property type="entry name" value="Endochitinase-like"/>
    <property type="match status" value="1"/>
</dbReference>
<keyword evidence="2 8" id="KW-0147">Chitin-binding</keyword>
<keyword evidence="5" id="KW-0119">Carbohydrate metabolism</keyword>
<dbReference type="InterPro" id="IPR036861">
    <property type="entry name" value="Endochitinase-like_sf"/>
</dbReference>
<dbReference type="SMART" id="SM00270">
    <property type="entry name" value="ChtBD1"/>
    <property type="match status" value="1"/>
</dbReference>
<dbReference type="InterPro" id="IPR029070">
    <property type="entry name" value="Chitinase_insertion_sf"/>
</dbReference>
<feature type="region of interest" description="Disordered" evidence="10">
    <location>
        <begin position="714"/>
        <end position="756"/>
    </location>
</feature>
<dbReference type="OrthoDB" id="73875at2759"/>
<dbReference type="PROSITE" id="PS01095">
    <property type="entry name" value="GH18_1"/>
    <property type="match status" value="1"/>
</dbReference>
<comment type="caution">
    <text evidence="13">The sequence shown here is derived from an EMBL/GenBank/DDBJ whole genome shotgun (WGS) entry which is preliminary data.</text>
</comment>
<dbReference type="Gene3D" id="3.10.50.10">
    <property type="match status" value="1"/>
</dbReference>
<comment type="caution">
    <text evidence="8">Lacks conserved residue(s) required for the propagation of feature annotation.</text>
</comment>
<dbReference type="SMART" id="SM00636">
    <property type="entry name" value="Glyco_18"/>
    <property type="match status" value="1"/>
</dbReference>
<dbReference type="PANTHER" id="PTHR11177">
    <property type="entry name" value="CHITINASE"/>
    <property type="match status" value="1"/>
</dbReference>
<dbReference type="PROSITE" id="PS50941">
    <property type="entry name" value="CHIT_BIND_I_2"/>
    <property type="match status" value="1"/>
</dbReference>
<feature type="disulfide bond" evidence="8">
    <location>
        <begin position="90"/>
        <end position="94"/>
    </location>
</feature>
<keyword evidence="6 9" id="KW-0326">Glycosidase</keyword>
<evidence type="ECO:0000256" key="6">
    <source>
        <dbReference type="ARBA" id="ARBA00023295"/>
    </source>
</evidence>
<evidence type="ECO:0000259" key="12">
    <source>
        <dbReference type="PROSITE" id="PS51910"/>
    </source>
</evidence>
<dbReference type="InParanoid" id="A0A409Y363"/>
<dbReference type="InterPro" id="IPR011583">
    <property type="entry name" value="Chitinase_II/V-like_cat"/>
</dbReference>
<evidence type="ECO:0000256" key="4">
    <source>
        <dbReference type="ARBA" id="ARBA00023024"/>
    </source>
</evidence>
<sequence length="1778" mass="192719">MAPAVTLSLDSAGMLSALRRRGRVSEGPVRFGPDFCTPVGQSGGVCTSNCDALAECGPFAAAENRTCPLNVCCSQFGFCGTTSEFCGAGCQSFCSPPAQESCGDNQATATHRRIGYYEAWAVSSDSRACDVYPPELISAETLTHINFAFALISEDFLLQEMTVNDNLLWMRTTALKQRNPALKVFLSVGGWSFNDPPTQHIFSNLVGSLDATNTFIANALSVLQAYGFDGIDIDWEYPVAPERGGVPADRANYPVFMSRVKAAFAPRGYGLTFTAPSSYWYLQHFDLNALLESADWVNIMTYDLHGTWDSTDPYIGPFVLAHTNLTEIMDTMQLFRNVGVNPSQMVMGIGFYGRSFTLVDGQCSTPGCPFSGGGDPGECSLSSGTLMFSEIEKLLDSTSDLIPVFDEAAAVKYITWNDNQWVSYDDAQTLQMKLNYANSICLGGTMIWSVDQDDSSYSALSGLYPDIDINNPSLVESGNQCQVTGCGQQCPSGYDSLTTLTQVPNTAGSCPTNNPARLCCPKGNEPQNCSWRGGGGTSCNAQCNVGEIVLALDETGDDGHPTCIQGYKAFCCSSGDPEPGACFGGSCNADECASPYVVQTHVKQGSADNGISCESVKGAVCPEICQSNTKPVCCNSGYTNCRWVGDPPACLNAVCSAGQIAIFSDIQGDASSTCVGNNKRFYCCDPPAGSSFLPIPVTDVFPATGNGFNVDQPTTFTVDFDDNTGTSDTSSEGAGSSGIGDDGEENDSAFGEVFISSPNPGSVSSMDLASDWVITSCSPTSDQPQTVLAYCSKGMDDEDSGCGHVFIGQAQHTIIRMPKSCGLGPYARVVSLAEHPDQSSLPQAHQARKRSTEKVYSLSFDYNFLAVPEENGPVLWDASGCSKSRIPSCFTSIDSYPKTDIPGYWDAIVDSPPDPGTTNTKRKRDFHQPLEYEKRWFGPFDSWLMKLTTVRSGDTVSRNYHWSDTYTIFHAEQQCPHFSTSLDISVTGTAQITSQFGYYLEATIVPPSIQQAYVFFDAGAGAQASFTITGLAEAHYGSGRQELATFGFPGLYYPGLLTLGPSLHLYGELTGQLSLSGRYTATVGYTFPPISYAFGLQDNNPDEEDPSDNVDSNSNNVGYDFSVGYNVNLEGSLEAHIIPSLQLGINVLGGSLIDAEIFAEADMYVGVSISGSVNQASAPQFCVNPHYGVDLNAGLTGSVLFWRPNPIVKNFFSADFPFGGSCFNSVAEGSASGNNRRSVGEPYYTYEAQGSGQLGSNDSSHHDQDVPAYAVIERRSSSSRKRSLHDSIVVQQPTSSWSVPNMKSTKNISLLHEGEYRDVNKNNTLDRRAIPFLPGYLVCPTVDDEISGSSGAIDCMCYSDNNVDVNGASGQYADLIARGFDDMPSNISATYERPRREFSNGTVIDDDEEDFSYVFRRAGGTATMGTCPAWTLDMSGYSVTQIGTFFDVKPANVLNPTMGTYNPWPPNVFTDAAGNPILTTEENGNAIYAREHVYEVSMGEKILRVFMEEKEAKGYPAALFIDHLQQFTDLWKLTGGPSWCTWVNQNLRQGTNSVFEQIQNCYPGGSNGATSMVMLEQQANVFKNYAFQDTERLLVPGGGSSIQLVDPTKWSNMCPTKQVARLRAAAGVPSYLNNFNVQQNFRNDNTCIRNVWIAWYNAYTQLNPARGPNPGNVNVPNIYDNFVYNIIKGVVPYLKTQIPNYIQTFNPGQTDAATVDVRVSFPVELDYWTDFLNGNTQAPWDDNLAPKADLQVSRTQLTQMILNAIPSITWLNTLPTHP</sequence>
<dbReference type="Pfam" id="PF00187">
    <property type="entry name" value="Chitin_bind_1"/>
    <property type="match status" value="1"/>
</dbReference>
<gene>
    <name evidence="13" type="ORF">CVT26_002805</name>
</gene>
<dbReference type="InterPro" id="IPR050314">
    <property type="entry name" value="Glycosyl_Hydrlase_18"/>
</dbReference>
<dbReference type="GO" id="GO:0008843">
    <property type="term" value="F:endochitinase activity"/>
    <property type="evidence" value="ECO:0007669"/>
    <property type="project" value="UniProtKB-EC"/>
</dbReference>
<dbReference type="InterPro" id="IPR017853">
    <property type="entry name" value="GH"/>
</dbReference>